<keyword evidence="7" id="KW-0630">Potassium</keyword>
<evidence type="ECO:0000256" key="11">
    <source>
        <dbReference type="ARBA" id="ARBA00023201"/>
    </source>
</evidence>
<dbReference type="Proteomes" id="UP000522270">
    <property type="component" value="Unassembled WGS sequence"/>
</dbReference>
<keyword evidence="11" id="KW-0739">Sodium transport</keyword>
<keyword evidence="4" id="KW-0633">Potassium transport</keyword>
<evidence type="ECO:0000256" key="2">
    <source>
        <dbReference type="ARBA" id="ARBA00005948"/>
    </source>
</evidence>
<evidence type="ECO:0000256" key="8">
    <source>
        <dbReference type="ARBA" id="ARBA00023053"/>
    </source>
</evidence>
<name>A0A7K5YRG7_9AVES</name>
<dbReference type="EMBL" id="VYZE01000555">
    <property type="protein sequence ID" value="NWU67843.1"/>
    <property type="molecule type" value="Genomic_DNA"/>
</dbReference>
<evidence type="ECO:0000256" key="10">
    <source>
        <dbReference type="ARBA" id="ARBA00023136"/>
    </source>
</evidence>
<evidence type="ECO:0000256" key="12">
    <source>
        <dbReference type="RuleBase" id="RU364131"/>
    </source>
</evidence>
<keyword evidence="14" id="KW-1185">Reference proteome</keyword>
<gene>
    <name evidence="13" type="primary">Fxyd2</name>
    <name evidence="13" type="ORF">PTEBUR_R15133</name>
</gene>
<dbReference type="InterPro" id="IPR000272">
    <property type="entry name" value="Ion-transport_regulator_FXYD"/>
</dbReference>
<dbReference type="PANTHER" id="PTHR14132:SF3">
    <property type="entry name" value="SODIUM_POTASSIUM-TRANSPORTING ATPASE SUBUNIT GAMMA"/>
    <property type="match status" value="1"/>
</dbReference>
<dbReference type="Gene3D" id="1.20.5.780">
    <property type="entry name" value="Single helix bin"/>
    <property type="match status" value="1"/>
</dbReference>
<evidence type="ECO:0000256" key="3">
    <source>
        <dbReference type="ARBA" id="ARBA00022448"/>
    </source>
</evidence>
<protein>
    <recommendedName>
        <fullName evidence="12">FXYD domain-containing ion transport regulator</fullName>
    </recommendedName>
</protein>
<dbReference type="GO" id="GO:0017080">
    <property type="term" value="F:sodium channel regulator activity"/>
    <property type="evidence" value="ECO:0007669"/>
    <property type="project" value="TreeGrafter"/>
</dbReference>
<dbReference type="OrthoDB" id="9390164at2759"/>
<evidence type="ECO:0000256" key="7">
    <source>
        <dbReference type="ARBA" id="ARBA00022958"/>
    </source>
</evidence>
<comment type="similarity">
    <text evidence="2 12">Belongs to the FXYD family.</text>
</comment>
<feature type="transmembrane region" description="Helical" evidence="12">
    <location>
        <begin position="6"/>
        <end position="26"/>
    </location>
</feature>
<keyword evidence="9 12" id="KW-0406">Ion transport</keyword>
<dbReference type="AlphaFoldDB" id="A0A7K5YRG7"/>
<evidence type="ECO:0000256" key="1">
    <source>
        <dbReference type="ARBA" id="ARBA00004167"/>
    </source>
</evidence>
<keyword evidence="3 12" id="KW-0813">Transport</keyword>
<keyword evidence="6 12" id="KW-0812">Transmembrane</keyword>
<dbReference type="CDD" id="cd20318">
    <property type="entry name" value="FXYD2"/>
    <property type="match status" value="1"/>
</dbReference>
<keyword evidence="10 12" id="KW-0472">Membrane</keyword>
<accession>A0A7K5YRG7</accession>
<dbReference type="GO" id="GO:0016020">
    <property type="term" value="C:membrane"/>
    <property type="evidence" value="ECO:0007669"/>
    <property type="project" value="UniProtKB-SubCell"/>
</dbReference>
<keyword evidence="8" id="KW-0915">Sodium</keyword>
<dbReference type="InterPro" id="IPR047282">
    <property type="entry name" value="ATNG"/>
</dbReference>
<dbReference type="GO" id="GO:0006814">
    <property type="term" value="P:sodium ion transport"/>
    <property type="evidence" value="ECO:0007669"/>
    <property type="project" value="UniProtKB-KW"/>
</dbReference>
<dbReference type="GO" id="GO:0006813">
    <property type="term" value="P:potassium ion transport"/>
    <property type="evidence" value="ECO:0007669"/>
    <property type="project" value="UniProtKB-KW"/>
</dbReference>
<feature type="non-terminal residue" evidence="13">
    <location>
        <position position="1"/>
    </location>
</feature>
<comment type="subcellular location">
    <subcellularLocation>
        <location evidence="1">Membrane</location>
        <topology evidence="1">Single-pass membrane protein</topology>
    </subcellularLocation>
</comment>
<keyword evidence="5" id="KW-0740">Sodium/potassium transport</keyword>
<sequence length="45" mass="4931">DYETIRNGGLIFAVVAFVVGLLIILSQRFHCGGKKKRRGGAHGFK</sequence>
<reference evidence="13 14" key="1">
    <citation type="submission" date="2019-09" db="EMBL/GenBank/DDBJ databases">
        <title>Bird 10,000 Genomes (B10K) Project - Family phase.</title>
        <authorList>
            <person name="Zhang G."/>
        </authorList>
    </citation>
    <scope>NUCLEOTIDE SEQUENCE [LARGE SCALE GENOMIC DNA]</scope>
    <source>
        <strain evidence="13">B10K-DU-027-49</strain>
        <tissue evidence="13">Muscle</tissue>
    </source>
</reference>
<feature type="non-terminal residue" evidence="13">
    <location>
        <position position="45"/>
    </location>
</feature>
<keyword evidence="12" id="KW-1133">Transmembrane helix</keyword>
<dbReference type="Pfam" id="PF02038">
    <property type="entry name" value="ATP1G1_PLM_MAT8"/>
    <property type="match status" value="1"/>
</dbReference>
<dbReference type="PANTHER" id="PTHR14132">
    <property type="entry name" value="SODIUM/POTASSIUM-TRANSPORTING ATPASE SUBUNIT GAMMA"/>
    <property type="match status" value="1"/>
</dbReference>
<comment type="caution">
    <text evidence="13">The sequence shown here is derived from an EMBL/GenBank/DDBJ whole genome shotgun (WGS) entry which is preliminary data.</text>
</comment>
<evidence type="ECO:0000256" key="9">
    <source>
        <dbReference type="ARBA" id="ARBA00023065"/>
    </source>
</evidence>
<dbReference type="GO" id="GO:0043269">
    <property type="term" value="P:regulation of monoatomic ion transport"/>
    <property type="evidence" value="ECO:0007669"/>
    <property type="project" value="InterPro"/>
</dbReference>
<evidence type="ECO:0000313" key="13">
    <source>
        <dbReference type="EMBL" id="NWU67843.1"/>
    </source>
</evidence>
<evidence type="ECO:0000256" key="6">
    <source>
        <dbReference type="ARBA" id="ARBA00022692"/>
    </source>
</evidence>
<organism evidence="13 14">
    <name type="scientific">Pterocles burchelli</name>
    <dbReference type="NCBI Taxonomy" id="2585816"/>
    <lineage>
        <taxon>Eukaryota</taxon>
        <taxon>Metazoa</taxon>
        <taxon>Chordata</taxon>
        <taxon>Craniata</taxon>
        <taxon>Vertebrata</taxon>
        <taxon>Euteleostomi</taxon>
        <taxon>Archelosauria</taxon>
        <taxon>Archosauria</taxon>
        <taxon>Dinosauria</taxon>
        <taxon>Saurischia</taxon>
        <taxon>Theropoda</taxon>
        <taxon>Coelurosauria</taxon>
        <taxon>Aves</taxon>
        <taxon>Neognathae</taxon>
        <taxon>Neoaves</taxon>
        <taxon>Columbimorphae</taxon>
        <taxon>Pterocliformes</taxon>
        <taxon>Pteroclidae</taxon>
        <taxon>Pterocles</taxon>
    </lineage>
</organism>
<proteinExistence type="inferred from homology"/>
<evidence type="ECO:0000313" key="14">
    <source>
        <dbReference type="Proteomes" id="UP000522270"/>
    </source>
</evidence>
<evidence type="ECO:0000256" key="5">
    <source>
        <dbReference type="ARBA" id="ARBA00022607"/>
    </source>
</evidence>
<evidence type="ECO:0000256" key="4">
    <source>
        <dbReference type="ARBA" id="ARBA00022538"/>
    </source>
</evidence>